<name>A0A5M3MU43_CONPW</name>
<dbReference type="AlphaFoldDB" id="A0A5M3MU43"/>
<sequence length="473" mass="52091">MSERKESTRSLSRDIEDSDQEDHDEGSPSQAPGKPGRKKNPNSQAARRDQNRIAQREFRLRKQQRIRDLEARVELLSGNQDEALTDLRGILKDLMTENHTLRGLLKSVAGFIGEGAGGLLPRLGWDMADFNALINKTETDTAWEAFQTRRTHLKNGASSADSPANGAGVTSSMVGPSPPATGTASSNTGLKRPSEDDVARQSKKSRSMSDAGDGDYPLLVPPMSAAGMYPPPPGRSPDNGLFGDLMRNTSSPMFMSQNGGNGVVSQSSPAASGQYGTPPNGAGYSGYMQPTMSISENGLPAMNNYGSKNNGVTSTSQQAPARRTSNEEPDDNTETLHDPKKVEAWKLIMYHLENYMRNNAYCLPSSLRPTLVQRTINHESAIDKILHPELRDRIILLRGQFSLPDCMFDYKKAITVHSDDVLAHANWEIDEWWLRKYAFLVEKNTLAICNRWRVERNESEISLTDLGAQEGPS</sequence>
<dbReference type="PROSITE" id="PS00036">
    <property type="entry name" value="BZIP_BASIC"/>
    <property type="match status" value="1"/>
</dbReference>
<protein>
    <recommendedName>
        <fullName evidence="2">BZIP domain-containing protein</fullName>
    </recommendedName>
</protein>
<feature type="compositionally biased region" description="Polar residues" evidence="1">
    <location>
        <begin position="304"/>
        <end position="319"/>
    </location>
</feature>
<evidence type="ECO:0000313" key="4">
    <source>
        <dbReference type="Proteomes" id="UP000053558"/>
    </source>
</evidence>
<proteinExistence type="predicted"/>
<dbReference type="GO" id="GO:0003700">
    <property type="term" value="F:DNA-binding transcription factor activity"/>
    <property type="evidence" value="ECO:0007669"/>
    <property type="project" value="InterPro"/>
</dbReference>
<dbReference type="OrthoDB" id="2245989at2759"/>
<dbReference type="PANTHER" id="PTHR38116">
    <property type="entry name" value="CHROMOSOME 7, WHOLE GENOME SHOTGUN SEQUENCE"/>
    <property type="match status" value="1"/>
</dbReference>
<feature type="compositionally biased region" description="Polar residues" evidence="1">
    <location>
        <begin position="247"/>
        <end position="277"/>
    </location>
</feature>
<evidence type="ECO:0000256" key="1">
    <source>
        <dbReference type="SAM" id="MobiDB-lite"/>
    </source>
</evidence>
<dbReference type="Proteomes" id="UP000053558">
    <property type="component" value="Unassembled WGS sequence"/>
</dbReference>
<dbReference type="OMA" id="WEIGENW"/>
<dbReference type="InterPro" id="IPR021833">
    <property type="entry name" value="DUF3425"/>
</dbReference>
<dbReference type="KEGG" id="cput:CONPUDRAFT_81755"/>
<comment type="caution">
    <text evidence="3">The sequence shown here is derived from an EMBL/GenBank/DDBJ whole genome shotgun (WGS) entry which is preliminary data.</text>
</comment>
<dbReference type="CDD" id="cd14688">
    <property type="entry name" value="bZIP_YAP"/>
    <property type="match status" value="1"/>
</dbReference>
<feature type="compositionally biased region" description="Polar residues" evidence="1">
    <location>
        <begin position="156"/>
        <end position="189"/>
    </location>
</feature>
<feature type="compositionally biased region" description="Basic and acidic residues" evidence="1">
    <location>
        <begin position="1"/>
        <end position="15"/>
    </location>
</feature>
<dbReference type="Gene3D" id="1.20.5.170">
    <property type="match status" value="1"/>
</dbReference>
<dbReference type="EMBL" id="JH711577">
    <property type="protein sequence ID" value="EIW82225.1"/>
    <property type="molecule type" value="Genomic_DNA"/>
</dbReference>
<dbReference type="Pfam" id="PF00170">
    <property type="entry name" value="bZIP_1"/>
    <property type="match status" value="1"/>
</dbReference>
<feature type="region of interest" description="Disordered" evidence="1">
    <location>
        <begin position="298"/>
        <end position="338"/>
    </location>
</feature>
<dbReference type="Pfam" id="PF11905">
    <property type="entry name" value="DUF3425"/>
    <property type="match status" value="1"/>
</dbReference>
<accession>A0A5M3MU43</accession>
<gene>
    <name evidence="3" type="ORF">CONPUDRAFT_81755</name>
</gene>
<feature type="region of interest" description="Disordered" evidence="1">
    <location>
        <begin position="1"/>
        <end position="53"/>
    </location>
</feature>
<dbReference type="InterPro" id="IPR046347">
    <property type="entry name" value="bZIP_sf"/>
</dbReference>
<evidence type="ECO:0000259" key="2">
    <source>
        <dbReference type="PROSITE" id="PS00036"/>
    </source>
</evidence>
<feature type="domain" description="BZIP" evidence="2">
    <location>
        <begin position="47"/>
        <end position="61"/>
    </location>
</feature>
<dbReference type="SMART" id="SM00338">
    <property type="entry name" value="BRLZ"/>
    <property type="match status" value="1"/>
</dbReference>
<dbReference type="InterPro" id="IPR004827">
    <property type="entry name" value="bZIP"/>
</dbReference>
<dbReference type="RefSeq" id="XP_007767642.1">
    <property type="nucleotide sequence ID" value="XM_007769452.1"/>
</dbReference>
<evidence type="ECO:0000313" key="3">
    <source>
        <dbReference type="EMBL" id="EIW82225.1"/>
    </source>
</evidence>
<reference evidence="4" key="1">
    <citation type="journal article" date="2012" name="Science">
        <title>The Paleozoic origin of enzymatic lignin decomposition reconstructed from 31 fungal genomes.</title>
        <authorList>
            <person name="Floudas D."/>
            <person name="Binder M."/>
            <person name="Riley R."/>
            <person name="Barry K."/>
            <person name="Blanchette R.A."/>
            <person name="Henrissat B."/>
            <person name="Martinez A.T."/>
            <person name="Otillar R."/>
            <person name="Spatafora J.W."/>
            <person name="Yadav J.S."/>
            <person name="Aerts A."/>
            <person name="Benoit I."/>
            <person name="Boyd A."/>
            <person name="Carlson A."/>
            <person name="Copeland A."/>
            <person name="Coutinho P.M."/>
            <person name="de Vries R.P."/>
            <person name="Ferreira P."/>
            <person name="Findley K."/>
            <person name="Foster B."/>
            <person name="Gaskell J."/>
            <person name="Glotzer D."/>
            <person name="Gorecki P."/>
            <person name="Heitman J."/>
            <person name="Hesse C."/>
            <person name="Hori C."/>
            <person name="Igarashi K."/>
            <person name="Jurgens J.A."/>
            <person name="Kallen N."/>
            <person name="Kersten P."/>
            <person name="Kohler A."/>
            <person name="Kuees U."/>
            <person name="Kumar T.K.A."/>
            <person name="Kuo A."/>
            <person name="LaButti K."/>
            <person name="Larrondo L.F."/>
            <person name="Lindquist E."/>
            <person name="Ling A."/>
            <person name="Lombard V."/>
            <person name="Lucas S."/>
            <person name="Lundell T."/>
            <person name="Martin R."/>
            <person name="McLaughlin D.J."/>
            <person name="Morgenstern I."/>
            <person name="Morin E."/>
            <person name="Murat C."/>
            <person name="Nagy L.G."/>
            <person name="Nolan M."/>
            <person name="Ohm R.A."/>
            <person name="Patyshakuliyeva A."/>
            <person name="Rokas A."/>
            <person name="Ruiz-Duenas F.J."/>
            <person name="Sabat G."/>
            <person name="Salamov A."/>
            <person name="Samejima M."/>
            <person name="Schmutz J."/>
            <person name="Slot J.C."/>
            <person name="St John F."/>
            <person name="Stenlid J."/>
            <person name="Sun H."/>
            <person name="Sun S."/>
            <person name="Syed K."/>
            <person name="Tsang A."/>
            <person name="Wiebenga A."/>
            <person name="Young D."/>
            <person name="Pisabarro A."/>
            <person name="Eastwood D.C."/>
            <person name="Martin F."/>
            <person name="Cullen D."/>
            <person name="Grigoriev I.V."/>
            <person name="Hibbett D.S."/>
        </authorList>
    </citation>
    <scope>NUCLEOTIDE SEQUENCE [LARGE SCALE GENOMIC DNA]</scope>
    <source>
        <strain evidence="4">RWD-64-598 SS2</strain>
    </source>
</reference>
<organism evidence="3 4">
    <name type="scientific">Coniophora puteana (strain RWD-64-598)</name>
    <name type="common">Brown rot fungus</name>
    <dbReference type="NCBI Taxonomy" id="741705"/>
    <lineage>
        <taxon>Eukaryota</taxon>
        <taxon>Fungi</taxon>
        <taxon>Dikarya</taxon>
        <taxon>Basidiomycota</taxon>
        <taxon>Agaricomycotina</taxon>
        <taxon>Agaricomycetes</taxon>
        <taxon>Agaricomycetidae</taxon>
        <taxon>Boletales</taxon>
        <taxon>Coniophorineae</taxon>
        <taxon>Coniophoraceae</taxon>
        <taxon>Coniophora</taxon>
    </lineage>
</organism>
<keyword evidence="4" id="KW-1185">Reference proteome</keyword>
<dbReference type="SUPFAM" id="SSF57959">
    <property type="entry name" value="Leucine zipper domain"/>
    <property type="match status" value="1"/>
</dbReference>
<feature type="region of interest" description="Disordered" evidence="1">
    <location>
        <begin position="154"/>
        <end position="277"/>
    </location>
</feature>
<dbReference type="PANTHER" id="PTHR38116:SF9">
    <property type="entry name" value="BZIP DOMAIN-CONTAINING PROTEIN"/>
    <property type="match status" value="1"/>
</dbReference>
<dbReference type="GeneID" id="19210304"/>